<dbReference type="PANTHER" id="PTHR42923">
    <property type="entry name" value="PROTOPORPHYRINOGEN OXIDASE"/>
    <property type="match status" value="1"/>
</dbReference>
<dbReference type="Gene3D" id="1.10.3110.10">
    <property type="entry name" value="protoporphyrinogen ix oxidase, domain 3"/>
    <property type="match status" value="1"/>
</dbReference>
<dbReference type="GO" id="GO:0005737">
    <property type="term" value="C:cytoplasm"/>
    <property type="evidence" value="ECO:0007669"/>
    <property type="project" value="UniProtKB-SubCell"/>
</dbReference>
<evidence type="ECO:0000256" key="8">
    <source>
        <dbReference type="ARBA" id="ARBA00022827"/>
    </source>
</evidence>
<evidence type="ECO:0000313" key="13">
    <source>
        <dbReference type="EMBL" id="HGS23234.1"/>
    </source>
</evidence>
<evidence type="ECO:0000256" key="11">
    <source>
        <dbReference type="RuleBase" id="RU364052"/>
    </source>
</evidence>
<evidence type="ECO:0000259" key="12">
    <source>
        <dbReference type="Pfam" id="PF01593"/>
    </source>
</evidence>
<dbReference type="GO" id="GO:0004729">
    <property type="term" value="F:oxygen-dependent protoporphyrinogen oxidase activity"/>
    <property type="evidence" value="ECO:0007669"/>
    <property type="project" value="UniProtKB-UniRule"/>
</dbReference>
<evidence type="ECO:0000256" key="10">
    <source>
        <dbReference type="ARBA" id="ARBA00023133"/>
    </source>
</evidence>
<dbReference type="Pfam" id="PF01593">
    <property type="entry name" value="Amino_oxidase"/>
    <property type="match status" value="1"/>
</dbReference>
<dbReference type="InterPro" id="IPR036188">
    <property type="entry name" value="FAD/NAD-bd_sf"/>
</dbReference>
<keyword evidence="11" id="KW-0963">Cytoplasm</keyword>
<dbReference type="NCBIfam" id="TIGR00562">
    <property type="entry name" value="proto_IX_ox"/>
    <property type="match status" value="1"/>
</dbReference>
<comment type="caution">
    <text evidence="13">The sequence shown here is derived from an EMBL/GenBank/DDBJ whole genome shotgun (WGS) entry which is preliminary data.</text>
</comment>
<dbReference type="InterPro" id="IPR004572">
    <property type="entry name" value="Protoporphyrinogen_oxidase"/>
</dbReference>
<keyword evidence="8 11" id="KW-0274">FAD</keyword>
<dbReference type="GO" id="GO:0006783">
    <property type="term" value="P:heme biosynthetic process"/>
    <property type="evidence" value="ECO:0007669"/>
    <property type="project" value="UniProtKB-UniRule"/>
</dbReference>
<name>A0A7C4KJM4_9CHLR</name>
<keyword evidence="7 11" id="KW-0285">Flavoprotein</keyword>
<dbReference type="EC" id="1.3.3.15" evidence="5 11"/>
<evidence type="ECO:0000256" key="3">
    <source>
        <dbReference type="ARBA" id="ARBA00004744"/>
    </source>
</evidence>
<dbReference type="Gene3D" id="3.90.660.20">
    <property type="entry name" value="Protoporphyrinogen oxidase, mitochondrial, domain 2"/>
    <property type="match status" value="1"/>
</dbReference>
<protein>
    <recommendedName>
        <fullName evidence="6 11">Coproporphyrinogen III oxidase</fullName>
        <ecNumber evidence="5 11">1.3.3.15</ecNumber>
    </recommendedName>
</protein>
<evidence type="ECO:0000256" key="6">
    <source>
        <dbReference type="ARBA" id="ARBA00019046"/>
    </source>
</evidence>
<keyword evidence="9 11" id="KW-0560">Oxidoreductase</keyword>
<evidence type="ECO:0000256" key="5">
    <source>
        <dbReference type="ARBA" id="ARBA00012402"/>
    </source>
</evidence>
<dbReference type="AlphaFoldDB" id="A0A7C4KJM4"/>
<gene>
    <name evidence="13" type="primary">hemG</name>
    <name evidence="13" type="ORF">ENT37_15385</name>
</gene>
<dbReference type="Gene3D" id="3.50.50.60">
    <property type="entry name" value="FAD/NAD(P)-binding domain"/>
    <property type="match status" value="1"/>
</dbReference>
<evidence type="ECO:0000256" key="7">
    <source>
        <dbReference type="ARBA" id="ARBA00022630"/>
    </source>
</evidence>
<dbReference type="InterPro" id="IPR050464">
    <property type="entry name" value="Zeta_carotene_desat/Oxidored"/>
</dbReference>
<reference evidence="13" key="1">
    <citation type="journal article" date="2020" name="mSystems">
        <title>Genome- and Community-Level Interaction Insights into Carbon Utilization and Element Cycling Functions of Hydrothermarchaeota in Hydrothermal Sediment.</title>
        <authorList>
            <person name="Zhou Z."/>
            <person name="Liu Y."/>
            <person name="Xu W."/>
            <person name="Pan J."/>
            <person name="Luo Z.H."/>
            <person name="Li M."/>
        </authorList>
    </citation>
    <scope>NUCLEOTIDE SEQUENCE [LARGE SCALE GENOMIC DNA]</scope>
    <source>
        <strain evidence="13">SpSt-573</strain>
    </source>
</reference>
<organism evidence="13">
    <name type="scientific">Anaerolinea thermolimosa</name>
    <dbReference type="NCBI Taxonomy" id="229919"/>
    <lineage>
        <taxon>Bacteria</taxon>
        <taxon>Bacillati</taxon>
        <taxon>Chloroflexota</taxon>
        <taxon>Anaerolineae</taxon>
        <taxon>Anaerolineales</taxon>
        <taxon>Anaerolineaceae</taxon>
        <taxon>Anaerolinea</taxon>
    </lineage>
</organism>
<sequence>MAPGEQGFKIAVVGGGISGLAAAYTIQEASKAKSLNTTVFLIEAENRLGGKILTEQVDGYTIEGGPDCFLSQKPWAAQLAEKIGLKNDLIGTNDEKRKVYVVNKGRLVPLPDGVMLIVPTRIMPFVLSPLISIPGKIRMGLDLLVPPFKGKRDESIGDFVRRRLGKEALEKIAEPLLSGIHVSDPEKQSLMATFPRFRALEQNHGSLIQGMLKERKLAAKKKPASGNGPTSLFLSLRGGLGQIVNQLETCLLDVQLLRGQKVTRLERQAQTGFCISLSGHTPLNVDAVILAIPAYEASGLIGSIAPQIAAELRKIRYVSTATISLAYRKSDIRRTYSGFGFVVPSKEKRDISACTWTSIKFNHRAPEDTILLRCFVGGPGKEEMVFLSDDEMVAVARRELKALMGLDAEPVLTRIYRWEKANPQYDVEHLALVKQIFDQCKEIPGLYLTGSAYEGVGIPDCIRQGQQAAEKVMEFLSETKAETRL</sequence>
<dbReference type="SUPFAM" id="SSF54373">
    <property type="entry name" value="FAD-linked reductases, C-terminal domain"/>
    <property type="match status" value="1"/>
</dbReference>
<proteinExistence type="inferred from homology"/>
<dbReference type="InterPro" id="IPR002937">
    <property type="entry name" value="Amino_oxidase"/>
</dbReference>
<accession>A0A7C4KJM4</accession>
<keyword evidence="10 11" id="KW-0350">Heme biosynthesis</keyword>
<comment type="similarity">
    <text evidence="4 11">Belongs to the protoporphyrinogen/coproporphyrinogen oxidase family. Coproporphyrinogen III oxidase subfamily.</text>
</comment>
<dbReference type="PANTHER" id="PTHR42923:SF3">
    <property type="entry name" value="PROTOPORPHYRINOGEN OXIDASE"/>
    <property type="match status" value="1"/>
</dbReference>
<comment type="function">
    <text evidence="11">Involved in coproporphyrin-dependent heme b biosynthesis. Catalyzes the oxidation of coproporphyrinogen III to coproporphyrin III.</text>
</comment>
<dbReference type="SUPFAM" id="SSF51905">
    <property type="entry name" value="FAD/NAD(P)-binding domain"/>
    <property type="match status" value="1"/>
</dbReference>
<dbReference type="UniPathway" id="UPA00252"/>
<comment type="pathway">
    <text evidence="3 11">Porphyrin-containing compound metabolism; protoheme biosynthesis.</text>
</comment>
<evidence type="ECO:0000256" key="1">
    <source>
        <dbReference type="ARBA" id="ARBA00001755"/>
    </source>
</evidence>
<evidence type="ECO:0000256" key="4">
    <source>
        <dbReference type="ARBA" id="ARBA00008310"/>
    </source>
</evidence>
<feature type="domain" description="Amine oxidase" evidence="12">
    <location>
        <begin position="17"/>
        <end position="473"/>
    </location>
</feature>
<comment type="cofactor">
    <cofactor evidence="2 11">
        <name>FAD</name>
        <dbReference type="ChEBI" id="CHEBI:57692"/>
    </cofactor>
</comment>
<evidence type="ECO:0000256" key="2">
    <source>
        <dbReference type="ARBA" id="ARBA00001974"/>
    </source>
</evidence>
<comment type="subcellular location">
    <subcellularLocation>
        <location evidence="11">Cytoplasm</location>
    </subcellularLocation>
</comment>
<evidence type="ECO:0000256" key="9">
    <source>
        <dbReference type="ARBA" id="ARBA00023002"/>
    </source>
</evidence>
<comment type="catalytic activity">
    <reaction evidence="1">
        <text>coproporphyrinogen III + 3 O2 = coproporphyrin III + 3 H2O2</text>
        <dbReference type="Rhea" id="RHEA:43436"/>
        <dbReference type="ChEBI" id="CHEBI:15379"/>
        <dbReference type="ChEBI" id="CHEBI:16240"/>
        <dbReference type="ChEBI" id="CHEBI:57309"/>
        <dbReference type="ChEBI" id="CHEBI:131725"/>
        <dbReference type="EC" id="1.3.3.15"/>
    </reaction>
    <physiologicalReaction direction="left-to-right" evidence="1">
        <dbReference type="Rhea" id="RHEA:43437"/>
    </physiologicalReaction>
</comment>
<dbReference type="EMBL" id="DSYK01000776">
    <property type="protein sequence ID" value="HGS23234.1"/>
    <property type="molecule type" value="Genomic_DNA"/>
</dbReference>